<feature type="signal peptide" evidence="1">
    <location>
        <begin position="1"/>
        <end position="22"/>
    </location>
</feature>
<evidence type="ECO:0000256" key="1">
    <source>
        <dbReference type="SAM" id="SignalP"/>
    </source>
</evidence>
<sequence length="452" mass="44967">MIPRASFSAFAVPVALALGAVAACSSKEEVTLALSTGGESEVFSREPAPAKLVVDAIDVSTGAVTNLTTVALPASNVDLGDQNTTPLIRVRANAVDAAGRVLVTGTSVAVQLGALEGRTLPIFVQRTSELARMPAPLDDTREAPLLASVSDRYLIVAGGANPANATKTQIYDFASLAPLEKPPTLPRAPKSLAARGASLLLVDDAGATEFSLADSASRDLTAPEGGTFAEVSGGATVRAPDGSLYIVGGTRTGAPTARVLKIGADGSMAFASLITARAGAAAVWAPGRGLVVAGGSEAGAGIELLAAGATATTALPYPADAVRGAAAAALDGARIVLGGGLAPADASTPAAANGAPTRLIDLGCTANCKAVVWDAAKLPTALTFAQAFELGTDAALVVGDDATGLSHAFRIAQQGATEIPFKVAHRGVRGVRVNPPAITFAGGHGTLESFAP</sequence>
<name>A0ABZ2M9Q5_9BACT</name>
<proteinExistence type="predicted"/>
<protein>
    <submittedName>
        <fullName evidence="2">Uncharacterized protein</fullName>
    </submittedName>
</protein>
<reference evidence="2 3" key="1">
    <citation type="submission" date="2021-12" db="EMBL/GenBank/DDBJ databases">
        <title>Discovery of the Pendulisporaceae a myxobacterial family with distinct sporulation behavior and unique specialized metabolism.</title>
        <authorList>
            <person name="Garcia R."/>
            <person name="Popoff A."/>
            <person name="Bader C.D."/>
            <person name="Loehr J."/>
            <person name="Walesch S."/>
            <person name="Walt C."/>
            <person name="Boldt J."/>
            <person name="Bunk B."/>
            <person name="Haeckl F.J.F.P.J."/>
            <person name="Gunesch A.P."/>
            <person name="Birkelbach J."/>
            <person name="Nuebel U."/>
            <person name="Pietschmann T."/>
            <person name="Bach T."/>
            <person name="Mueller R."/>
        </authorList>
    </citation>
    <scope>NUCLEOTIDE SEQUENCE [LARGE SCALE GENOMIC DNA]</scope>
    <source>
        <strain evidence="2 3">MSr11954</strain>
    </source>
</reference>
<dbReference type="Proteomes" id="UP001370348">
    <property type="component" value="Chromosome"/>
</dbReference>
<dbReference type="InterPro" id="IPR015915">
    <property type="entry name" value="Kelch-typ_b-propeller"/>
</dbReference>
<accession>A0ABZ2M9Q5</accession>
<evidence type="ECO:0000313" key="3">
    <source>
        <dbReference type="Proteomes" id="UP001370348"/>
    </source>
</evidence>
<evidence type="ECO:0000313" key="2">
    <source>
        <dbReference type="EMBL" id="WXB19234.1"/>
    </source>
</evidence>
<gene>
    <name evidence="2" type="ORF">LZC94_18610</name>
</gene>
<feature type="chain" id="PRO_5047353585" evidence="1">
    <location>
        <begin position="23"/>
        <end position="452"/>
    </location>
</feature>
<organism evidence="2 3">
    <name type="scientific">Pendulispora albinea</name>
    <dbReference type="NCBI Taxonomy" id="2741071"/>
    <lineage>
        <taxon>Bacteria</taxon>
        <taxon>Pseudomonadati</taxon>
        <taxon>Myxococcota</taxon>
        <taxon>Myxococcia</taxon>
        <taxon>Myxococcales</taxon>
        <taxon>Sorangiineae</taxon>
        <taxon>Pendulisporaceae</taxon>
        <taxon>Pendulispora</taxon>
    </lineage>
</organism>
<dbReference type="SUPFAM" id="SSF50965">
    <property type="entry name" value="Galactose oxidase, central domain"/>
    <property type="match status" value="1"/>
</dbReference>
<dbReference type="Gene3D" id="2.120.10.80">
    <property type="entry name" value="Kelch-type beta propeller"/>
    <property type="match status" value="1"/>
</dbReference>
<dbReference type="RefSeq" id="WP_394828858.1">
    <property type="nucleotide sequence ID" value="NZ_CP089984.1"/>
</dbReference>
<dbReference type="EMBL" id="CP089984">
    <property type="protein sequence ID" value="WXB19234.1"/>
    <property type="molecule type" value="Genomic_DNA"/>
</dbReference>
<keyword evidence="1" id="KW-0732">Signal</keyword>
<dbReference type="InterPro" id="IPR011043">
    <property type="entry name" value="Gal_Oxase/kelch_b-propeller"/>
</dbReference>
<keyword evidence="3" id="KW-1185">Reference proteome</keyword>
<dbReference type="PROSITE" id="PS51257">
    <property type="entry name" value="PROKAR_LIPOPROTEIN"/>
    <property type="match status" value="1"/>
</dbReference>